<comment type="caution">
    <text evidence="1">The sequence shown here is derived from an EMBL/GenBank/DDBJ whole genome shotgun (WGS) entry which is preliminary data.</text>
</comment>
<gene>
    <name evidence="1" type="ORF">KI659_16995</name>
</gene>
<dbReference type="Proteomes" id="UP001319104">
    <property type="component" value="Unassembled WGS sequence"/>
</dbReference>
<evidence type="ECO:0000313" key="1">
    <source>
        <dbReference type="EMBL" id="MBS9525719.1"/>
    </source>
</evidence>
<reference evidence="1 2" key="1">
    <citation type="submission" date="2021-05" db="EMBL/GenBank/DDBJ databases">
        <authorList>
            <person name="Zhang Z.D."/>
            <person name="Osman G."/>
        </authorList>
    </citation>
    <scope>NUCLEOTIDE SEQUENCE [LARGE SCALE GENOMIC DNA]</scope>
    <source>
        <strain evidence="1 2">KCTC 32217</strain>
    </source>
</reference>
<evidence type="ECO:0000313" key="2">
    <source>
        <dbReference type="Proteomes" id="UP001319104"/>
    </source>
</evidence>
<proteinExistence type="predicted"/>
<organism evidence="1 2">
    <name type="scientific">Litoribacter ruber</name>
    <dbReference type="NCBI Taxonomy" id="702568"/>
    <lineage>
        <taxon>Bacteria</taxon>
        <taxon>Pseudomonadati</taxon>
        <taxon>Bacteroidota</taxon>
        <taxon>Cytophagia</taxon>
        <taxon>Cytophagales</taxon>
        <taxon>Cyclobacteriaceae</taxon>
        <taxon>Litoribacter</taxon>
    </lineage>
</organism>
<name>A0AAP2CL39_9BACT</name>
<dbReference type="EMBL" id="JAHCMY010000017">
    <property type="protein sequence ID" value="MBS9525719.1"/>
    <property type="molecule type" value="Genomic_DNA"/>
</dbReference>
<accession>A0AAP2CL39</accession>
<sequence length="82" mass="9398">MKSIKKFLDGILWLLVGDRPLVKEESKYTYVPDPKPKPLTREQQEAVLLCKAIGVILKEEGEKNKLKVELHIRPLPDKPPNP</sequence>
<keyword evidence="2" id="KW-1185">Reference proteome</keyword>
<protein>
    <submittedName>
        <fullName evidence="1">Uncharacterized protein</fullName>
    </submittedName>
</protein>
<dbReference type="AlphaFoldDB" id="A0AAP2CL39"/>
<dbReference type="RefSeq" id="WP_213946576.1">
    <property type="nucleotide sequence ID" value="NZ_JAHCMY010000017.1"/>
</dbReference>